<keyword evidence="4" id="KW-1185">Reference proteome</keyword>
<gene>
    <name evidence="3" type="primary">20351774</name>
    <name evidence="2" type="ORF">GGTG_11316</name>
</gene>
<evidence type="ECO:0000313" key="3">
    <source>
        <dbReference type="EnsemblFungi" id="EJT72068"/>
    </source>
</evidence>
<dbReference type="HOGENOM" id="CLU_2440988_0_0_1"/>
<organism evidence="2">
    <name type="scientific">Gaeumannomyces tritici (strain R3-111a-1)</name>
    <name type="common">Wheat and barley take-all root rot fungus</name>
    <name type="synonym">Gaeumannomyces graminis var. tritici</name>
    <dbReference type="NCBI Taxonomy" id="644352"/>
    <lineage>
        <taxon>Eukaryota</taxon>
        <taxon>Fungi</taxon>
        <taxon>Dikarya</taxon>
        <taxon>Ascomycota</taxon>
        <taxon>Pezizomycotina</taxon>
        <taxon>Sordariomycetes</taxon>
        <taxon>Sordariomycetidae</taxon>
        <taxon>Magnaporthales</taxon>
        <taxon>Magnaporthaceae</taxon>
        <taxon>Gaeumannomyces</taxon>
    </lineage>
</organism>
<dbReference type="AlphaFoldDB" id="J3PCU7"/>
<evidence type="ECO:0000256" key="1">
    <source>
        <dbReference type="SAM" id="SignalP"/>
    </source>
</evidence>
<proteinExistence type="predicted"/>
<dbReference type="EnsemblFungi" id="EJT72068">
    <property type="protein sequence ID" value="EJT72068"/>
    <property type="gene ID" value="GGTG_11316"/>
</dbReference>
<sequence>MRFYTILAAVLASAAPAVFATPVAQGEQPPTPVKQLQARQSGGPCSSPGTFTCQGRAVMVCNSSRTWQLSALCGGNGCCRVSGASAFCNC</sequence>
<dbReference type="GeneID" id="20351774"/>
<feature type="chain" id="PRO_5015095234" evidence="1">
    <location>
        <begin position="21"/>
        <end position="90"/>
    </location>
</feature>
<reference evidence="2" key="2">
    <citation type="submission" date="2010-07" db="EMBL/GenBank/DDBJ databases">
        <authorList>
            <consortium name="The Broad Institute Genome Sequencing Platform"/>
            <consortium name="Broad Institute Genome Sequencing Center for Infectious Disease"/>
            <person name="Ma L.-J."/>
            <person name="Dead R."/>
            <person name="Young S."/>
            <person name="Zeng Q."/>
            <person name="Koehrsen M."/>
            <person name="Alvarado L."/>
            <person name="Berlin A."/>
            <person name="Chapman S.B."/>
            <person name="Chen Z."/>
            <person name="Freedman E."/>
            <person name="Gellesch M."/>
            <person name="Goldberg J."/>
            <person name="Griggs A."/>
            <person name="Gujja S."/>
            <person name="Heilman E.R."/>
            <person name="Heiman D."/>
            <person name="Hepburn T."/>
            <person name="Howarth C."/>
            <person name="Jen D."/>
            <person name="Larson L."/>
            <person name="Mehta T."/>
            <person name="Neiman D."/>
            <person name="Pearson M."/>
            <person name="Roberts A."/>
            <person name="Saif S."/>
            <person name="Shea T."/>
            <person name="Shenoy N."/>
            <person name="Sisk P."/>
            <person name="Stolte C."/>
            <person name="Sykes S."/>
            <person name="Walk T."/>
            <person name="White J."/>
            <person name="Yandava C."/>
            <person name="Haas B."/>
            <person name="Nusbaum C."/>
            <person name="Birren B."/>
        </authorList>
    </citation>
    <scope>NUCLEOTIDE SEQUENCE</scope>
    <source>
        <strain evidence="2">R3-111a-1</strain>
    </source>
</reference>
<reference evidence="3" key="4">
    <citation type="journal article" date="2015" name="G3 (Bethesda)">
        <title>Genome sequences of three phytopathogenic species of the Magnaporthaceae family of fungi.</title>
        <authorList>
            <person name="Okagaki L.H."/>
            <person name="Nunes C.C."/>
            <person name="Sailsbery J."/>
            <person name="Clay B."/>
            <person name="Brown D."/>
            <person name="John T."/>
            <person name="Oh Y."/>
            <person name="Young N."/>
            <person name="Fitzgerald M."/>
            <person name="Haas B.J."/>
            <person name="Zeng Q."/>
            <person name="Young S."/>
            <person name="Adiconis X."/>
            <person name="Fan L."/>
            <person name="Levin J.Z."/>
            <person name="Mitchell T.K."/>
            <person name="Okubara P.A."/>
            <person name="Farman M.L."/>
            <person name="Kohn L.M."/>
            <person name="Birren B."/>
            <person name="Ma L.-J."/>
            <person name="Dean R.A."/>
        </authorList>
    </citation>
    <scope>NUCLEOTIDE SEQUENCE</scope>
    <source>
        <strain evidence="3">R3-111a-1</strain>
    </source>
</reference>
<protein>
    <submittedName>
        <fullName evidence="2 3">Uncharacterized protein</fullName>
    </submittedName>
</protein>
<evidence type="ECO:0000313" key="2">
    <source>
        <dbReference type="EMBL" id="EJT72068.1"/>
    </source>
</evidence>
<feature type="signal peptide" evidence="1">
    <location>
        <begin position="1"/>
        <end position="20"/>
    </location>
</feature>
<evidence type="ECO:0000313" key="4">
    <source>
        <dbReference type="Proteomes" id="UP000006039"/>
    </source>
</evidence>
<dbReference type="Proteomes" id="UP000006039">
    <property type="component" value="Unassembled WGS sequence"/>
</dbReference>
<name>J3PCU7_GAET3</name>
<reference evidence="4" key="1">
    <citation type="submission" date="2010-07" db="EMBL/GenBank/DDBJ databases">
        <title>The genome sequence of Gaeumannomyces graminis var. tritici strain R3-111a-1.</title>
        <authorList>
            <consortium name="The Broad Institute Genome Sequencing Platform"/>
            <person name="Ma L.-J."/>
            <person name="Dead R."/>
            <person name="Young S."/>
            <person name="Zeng Q."/>
            <person name="Koehrsen M."/>
            <person name="Alvarado L."/>
            <person name="Berlin A."/>
            <person name="Chapman S.B."/>
            <person name="Chen Z."/>
            <person name="Freedman E."/>
            <person name="Gellesch M."/>
            <person name="Goldberg J."/>
            <person name="Griggs A."/>
            <person name="Gujja S."/>
            <person name="Heilman E.R."/>
            <person name="Heiman D."/>
            <person name="Hepburn T."/>
            <person name="Howarth C."/>
            <person name="Jen D."/>
            <person name="Larson L."/>
            <person name="Mehta T."/>
            <person name="Neiman D."/>
            <person name="Pearson M."/>
            <person name="Roberts A."/>
            <person name="Saif S."/>
            <person name="Shea T."/>
            <person name="Shenoy N."/>
            <person name="Sisk P."/>
            <person name="Stolte C."/>
            <person name="Sykes S."/>
            <person name="Walk T."/>
            <person name="White J."/>
            <person name="Yandava C."/>
            <person name="Haas B."/>
            <person name="Nusbaum C."/>
            <person name="Birren B."/>
        </authorList>
    </citation>
    <scope>NUCLEOTIDE SEQUENCE [LARGE SCALE GENOMIC DNA]</scope>
    <source>
        <strain evidence="4">R3-111a-1</strain>
    </source>
</reference>
<accession>J3PCU7</accession>
<keyword evidence="1" id="KW-0732">Signal</keyword>
<dbReference type="OrthoDB" id="2182080at2759"/>
<dbReference type="RefSeq" id="XP_009227465.1">
    <property type="nucleotide sequence ID" value="XM_009229201.1"/>
</dbReference>
<dbReference type="VEuPathDB" id="FungiDB:GGTG_11316"/>
<reference evidence="2" key="3">
    <citation type="submission" date="2010-09" db="EMBL/GenBank/DDBJ databases">
        <title>Annotation of Gaeumannomyces graminis var. tritici R3-111a-1.</title>
        <authorList>
            <consortium name="The Broad Institute Genome Sequencing Platform"/>
            <person name="Ma L.-J."/>
            <person name="Dead R."/>
            <person name="Young S.K."/>
            <person name="Zeng Q."/>
            <person name="Gargeya S."/>
            <person name="Fitzgerald M."/>
            <person name="Haas B."/>
            <person name="Abouelleil A."/>
            <person name="Alvarado L."/>
            <person name="Arachchi H.M."/>
            <person name="Berlin A."/>
            <person name="Brown A."/>
            <person name="Chapman S.B."/>
            <person name="Chen Z."/>
            <person name="Dunbar C."/>
            <person name="Freedman E."/>
            <person name="Gearin G."/>
            <person name="Gellesch M."/>
            <person name="Goldberg J."/>
            <person name="Griggs A."/>
            <person name="Gujja S."/>
            <person name="Heiman D."/>
            <person name="Howarth C."/>
            <person name="Larson L."/>
            <person name="Lui A."/>
            <person name="MacDonald P.J.P."/>
            <person name="Mehta T."/>
            <person name="Montmayeur A."/>
            <person name="Murphy C."/>
            <person name="Neiman D."/>
            <person name="Pearson M."/>
            <person name="Priest M."/>
            <person name="Roberts A."/>
            <person name="Saif S."/>
            <person name="Shea T."/>
            <person name="Shenoy N."/>
            <person name="Sisk P."/>
            <person name="Stolte C."/>
            <person name="Sykes S."/>
            <person name="Yandava C."/>
            <person name="Wortman J."/>
            <person name="Nusbaum C."/>
            <person name="Birren B."/>
        </authorList>
    </citation>
    <scope>NUCLEOTIDE SEQUENCE</scope>
    <source>
        <strain evidence="2">R3-111a-1</strain>
    </source>
</reference>
<dbReference type="EMBL" id="GL385400">
    <property type="protein sequence ID" value="EJT72068.1"/>
    <property type="molecule type" value="Genomic_DNA"/>
</dbReference>
<reference evidence="3" key="5">
    <citation type="submission" date="2018-04" db="UniProtKB">
        <authorList>
            <consortium name="EnsemblFungi"/>
        </authorList>
    </citation>
    <scope>IDENTIFICATION</scope>
    <source>
        <strain evidence="3">R3-111a-1</strain>
    </source>
</reference>